<dbReference type="AlphaFoldDB" id="A0AAN7R603"/>
<feature type="compositionally biased region" description="Low complexity" evidence="1">
    <location>
        <begin position="107"/>
        <end position="120"/>
    </location>
</feature>
<evidence type="ECO:0000313" key="3">
    <source>
        <dbReference type="Proteomes" id="UP001346149"/>
    </source>
</evidence>
<feature type="region of interest" description="Disordered" evidence="1">
    <location>
        <begin position="96"/>
        <end position="146"/>
    </location>
</feature>
<sequence length="146" mass="16209">MARRSIPGLNTTSYRPKISINNDTFFTISESTFRDDVGDHKLLPLPEVARASSGSSIHRKQPLLLGTLRLDGQELPMERDHFPIHPSLGHRVLPRSQIHHQTSQKIVSCSPSQVAASSSSGLGQDQPVQMVIQPPEPEDSVRRHHV</sequence>
<accession>A0AAN7R603</accession>
<name>A0AAN7R603_TRANT</name>
<protein>
    <submittedName>
        <fullName evidence="2">Uncharacterized protein</fullName>
    </submittedName>
</protein>
<comment type="caution">
    <text evidence="2">The sequence shown here is derived from an EMBL/GenBank/DDBJ whole genome shotgun (WGS) entry which is preliminary data.</text>
</comment>
<keyword evidence="3" id="KW-1185">Reference proteome</keyword>
<evidence type="ECO:0000313" key="2">
    <source>
        <dbReference type="EMBL" id="KAK4789635.1"/>
    </source>
</evidence>
<dbReference type="Proteomes" id="UP001346149">
    <property type="component" value="Unassembled WGS sequence"/>
</dbReference>
<reference evidence="2 3" key="1">
    <citation type="journal article" date="2023" name="Hortic Res">
        <title>Pangenome of water caltrop reveals structural variations and asymmetric subgenome divergence after allopolyploidization.</title>
        <authorList>
            <person name="Zhang X."/>
            <person name="Chen Y."/>
            <person name="Wang L."/>
            <person name="Yuan Y."/>
            <person name="Fang M."/>
            <person name="Shi L."/>
            <person name="Lu R."/>
            <person name="Comes H.P."/>
            <person name="Ma Y."/>
            <person name="Chen Y."/>
            <person name="Huang G."/>
            <person name="Zhou Y."/>
            <person name="Zheng Z."/>
            <person name="Qiu Y."/>
        </authorList>
    </citation>
    <scope>NUCLEOTIDE SEQUENCE [LARGE SCALE GENOMIC DNA]</scope>
    <source>
        <strain evidence="2">F231</strain>
    </source>
</reference>
<organism evidence="2 3">
    <name type="scientific">Trapa natans</name>
    <name type="common">Water chestnut</name>
    <dbReference type="NCBI Taxonomy" id="22666"/>
    <lineage>
        <taxon>Eukaryota</taxon>
        <taxon>Viridiplantae</taxon>
        <taxon>Streptophyta</taxon>
        <taxon>Embryophyta</taxon>
        <taxon>Tracheophyta</taxon>
        <taxon>Spermatophyta</taxon>
        <taxon>Magnoliopsida</taxon>
        <taxon>eudicotyledons</taxon>
        <taxon>Gunneridae</taxon>
        <taxon>Pentapetalae</taxon>
        <taxon>rosids</taxon>
        <taxon>malvids</taxon>
        <taxon>Myrtales</taxon>
        <taxon>Lythraceae</taxon>
        <taxon>Trapa</taxon>
    </lineage>
</organism>
<dbReference type="EMBL" id="JAXQNO010000010">
    <property type="protein sequence ID" value="KAK4789635.1"/>
    <property type="molecule type" value="Genomic_DNA"/>
</dbReference>
<gene>
    <name evidence="2" type="ORF">SAY86_016939</name>
</gene>
<evidence type="ECO:0000256" key="1">
    <source>
        <dbReference type="SAM" id="MobiDB-lite"/>
    </source>
</evidence>
<proteinExistence type="predicted"/>